<protein>
    <submittedName>
        <fullName evidence="1">Uncharacterized protein</fullName>
    </submittedName>
</protein>
<sequence>MTNDELKLVSCLDNFILDSSISTVLFIRRNIGEEETLNNVVISDDIGQGKRYERRTSFEEMRRNTRYFRQQDENASIEGEMWKNLEGSSLYLSALFAVNGFVADAALQYEVSHDSVLADWDQMSIDTFGTCHHFDWASRLLSLDDLPSRTLKEHIVDYDSDGRPALELVEWNIILTVDLQ</sequence>
<proteinExistence type="predicted"/>
<accession>A0ABS8TBG1</accession>
<keyword evidence="2" id="KW-1185">Reference proteome</keyword>
<name>A0ABS8TBG1_DATST</name>
<organism evidence="1 2">
    <name type="scientific">Datura stramonium</name>
    <name type="common">Jimsonweed</name>
    <name type="synonym">Common thornapple</name>
    <dbReference type="NCBI Taxonomy" id="4076"/>
    <lineage>
        <taxon>Eukaryota</taxon>
        <taxon>Viridiplantae</taxon>
        <taxon>Streptophyta</taxon>
        <taxon>Embryophyta</taxon>
        <taxon>Tracheophyta</taxon>
        <taxon>Spermatophyta</taxon>
        <taxon>Magnoliopsida</taxon>
        <taxon>eudicotyledons</taxon>
        <taxon>Gunneridae</taxon>
        <taxon>Pentapetalae</taxon>
        <taxon>asterids</taxon>
        <taxon>lamiids</taxon>
        <taxon>Solanales</taxon>
        <taxon>Solanaceae</taxon>
        <taxon>Solanoideae</taxon>
        <taxon>Datureae</taxon>
        <taxon>Datura</taxon>
    </lineage>
</organism>
<evidence type="ECO:0000313" key="1">
    <source>
        <dbReference type="EMBL" id="MCD7468732.1"/>
    </source>
</evidence>
<reference evidence="1 2" key="1">
    <citation type="journal article" date="2021" name="BMC Genomics">
        <title>Datura genome reveals duplications of psychoactive alkaloid biosynthetic genes and high mutation rate following tissue culture.</title>
        <authorList>
            <person name="Rajewski A."/>
            <person name="Carter-House D."/>
            <person name="Stajich J."/>
            <person name="Litt A."/>
        </authorList>
    </citation>
    <scope>NUCLEOTIDE SEQUENCE [LARGE SCALE GENOMIC DNA]</scope>
    <source>
        <strain evidence="1">AR-01</strain>
    </source>
</reference>
<comment type="caution">
    <text evidence="1">The sequence shown here is derived from an EMBL/GenBank/DDBJ whole genome shotgun (WGS) entry which is preliminary data.</text>
</comment>
<evidence type="ECO:0000313" key="2">
    <source>
        <dbReference type="Proteomes" id="UP000823775"/>
    </source>
</evidence>
<dbReference type="Proteomes" id="UP000823775">
    <property type="component" value="Unassembled WGS sequence"/>
</dbReference>
<dbReference type="EMBL" id="JACEIK010001367">
    <property type="protein sequence ID" value="MCD7468732.1"/>
    <property type="molecule type" value="Genomic_DNA"/>
</dbReference>
<gene>
    <name evidence="1" type="ORF">HAX54_007160</name>
</gene>